<dbReference type="InterPro" id="IPR002048">
    <property type="entry name" value="EF_hand_dom"/>
</dbReference>
<dbReference type="EMBL" id="QAYG01000009">
    <property type="protein sequence ID" value="PTW58838.1"/>
    <property type="molecule type" value="Genomic_DNA"/>
</dbReference>
<evidence type="ECO:0000256" key="1">
    <source>
        <dbReference type="SAM" id="SignalP"/>
    </source>
</evidence>
<feature type="signal peptide" evidence="1">
    <location>
        <begin position="1"/>
        <end position="22"/>
    </location>
</feature>
<dbReference type="GO" id="GO:0005509">
    <property type="term" value="F:calcium ion binding"/>
    <property type="evidence" value="ECO:0007669"/>
    <property type="project" value="InterPro"/>
</dbReference>
<gene>
    <name evidence="3" type="ORF">C8N35_109143</name>
</gene>
<dbReference type="RefSeq" id="WP_170122176.1">
    <property type="nucleotide sequence ID" value="NZ_QAYG01000009.1"/>
</dbReference>
<proteinExistence type="predicted"/>
<dbReference type="InterPro" id="IPR010412">
    <property type="entry name" value="DUF1007"/>
</dbReference>
<dbReference type="PROSITE" id="PS50222">
    <property type="entry name" value="EF_HAND_2"/>
    <property type="match status" value="1"/>
</dbReference>
<organism evidence="3 4">
    <name type="scientific">Breoghania corrubedonensis</name>
    <dbReference type="NCBI Taxonomy" id="665038"/>
    <lineage>
        <taxon>Bacteria</taxon>
        <taxon>Pseudomonadati</taxon>
        <taxon>Pseudomonadota</taxon>
        <taxon>Alphaproteobacteria</taxon>
        <taxon>Hyphomicrobiales</taxon>
        <taxon>Stappiaceae</taxon>
        <taxon>Breoghania</taxon>
    </lineage>
</organism>
<feature type="domain" description="EF-hand" evidence="2">
    <location>
        <begin position="52"/>
        <end position="87"/>
    </location>
</feature>
<name>A0A2T5V515_9HYPH</name>
<dbReference type="AlphaFoldDB" id="A0A2T5V515"/>
<keyword evidence="1" id="KW-0732">Signal</keyword>
<accession>A0A2T5V515</accession>
<keyword evidence="4" id="KW-1185">Reference proteome</keyword>
<protein>
    <submittedName>
        <fullName evidence="3">ABC-type uncharacterized transport system substrate-binding protein</fullName>
    </submittedName>
</protein>
<evidence type="ECO:0000259" key="2">
    <source>
        <dbReference type="PROSITE" id="PS50222"/>
    </source>
</evidence>
<feature type="chain" id="PRO_5015773059" evidence="1">
    <location>
        <begin position="23"/>
        <end position="200"/>
    </location>
</feature>
<evidence type="ECO:0000313" key="4">
    <source>
        <dbReference type="Proteomes" id="UP000244081"/>
    </source>
</evidence>
<reference evidence="3 4" key="1">
    <citation type="submission" date="2018-04" db="EMBL/GenBank/DDBJ databases">
        <title>Genomic Encyclopedia of Archaeal and Bacterial Type Strains, Phase II (KMG-II): from individual species to whole genera.</title>
        <authorList>
            <person name="Goeker M."/>
        </authorList>
    </citation>
    <scope>NUCLEOTIDE SEQUENCE [LARGE SCALE GENOMIC DNA]</scope>
    <source>
        <strain evidence="3 4">DSM 23382</strain>
    </source>
</reference>
<dbReference type="Proteomes" id="UP000244081">
    <property type="component" value="Unassembled WGS sequence"/>
</dbReference>
<comment type="caution">
    <text evidence="3">The sequence shown here is derived from an EMBL/GenBank/DDBJ whole genome shotgun (WGS) entry which is preliminary data.</text>
</comment>
<sequence length="200" mass="20712">MKRHIAALGAVIAVLGAGDAPAAAHSVTQLVYRVAFPFSGTLVKAVDEAWTLDEGTSAQIFKTYDRNGDGTFDKAESMAAGADIMGNLASSGYLTAIRVGGRSPGVLKPFGFRAYASGPIVIIAFGLRLPQPVDPARTPLTVTVRDPDFVMDVEPAQDKLAIVKDAPAKGCAAAIAPGPAGSYPRFAVAPQVITLSCRAQ</sequence>
<dbReference type="Pfam" id="PF06226">
    <property type="entry name" value="DUF1007"/>
    <property type="match status" value="1"/>
</dbReference>
<evidence type="ECO:0000313" key="3">
    <source>
        <dbReference type="EMBL" id="PTW58838.1"/>
    </source>
</evidence>